<evidence type="ECO:0000259" key="2">
    <source>
        <dbReference type="Pfam" id="PF10022"/>
    </source>
</evidence>
<dbReference type="InterPro" id="IPR049349">
    <property type="entry name" value="DUF2264_N"/>
</dbReference>
<gene>
    <name evidence="3" type="ORF">AXK11_02295</name>
</gene>
<protein>
    <recommendedName>
        <fullName evidence="2">DUF2264 domain-containing protein</fullName>
    </recommendedName>
</protein>
<dbReference type="InterPro" id="IPR016624">
    <property type="entry name" value="UCP014753"/>
</dbReference>
<dbReference type="PANTHER" id="PTHR35339:SF3">
    <property type="entry name" value="DUF2264 DOMAIN-CONTAINING PROTEIN"/>
    <property type="match status" value="1"/>
</dbReference>
<accession>A0A139SSJ2</accession>
<dbReference type="STRING" id="1548207.AXK11_02295"/>
<evidence type="ECO:0000313" key="4">
    <source>
        <dbReference type="Proteomes" id="UP000070058"/>
    </source>
</evidence>
<reference evidence="4" key="1">
    <citation type="submission" date="2016-02" db="EMBL/GenBank/DDBJ databases">
        <authorList>
            <person name="Sanders J.G."/>
            <person name="Lin J.Y."/>
            <person name="Wertz J.T."/>
            <person name="Russell J.A."/>
            <person name="Moreau C.S."/>
            <person name="Powell S."/>
        </authorList>
    </citation>
    <scope>NUCLEOTIDE SEQUENCE [LARGE SCALE GENOMIC DNA]</scope>
    <source>
        <strain evidence="4">CAG34</strain>
    </source>
</reference>
<keyword evidence="1" id="KW-0378">Hydrolase</keyword>
<dbReference type="RefSeq" id="WP_068628852.1">
    <property type="nucleotide sequence ID" value="NZ_LSZQ01000015.1"/>
</dbReference>
<sequence>MFAHAQASAPANLNEETDPAAIRQEWVAWATKLAEPIFDALDKRELRLRMPVETRATHSYLTGPVGSPGGVTYLEALARLLAGIAPWLELGPDDTPEGQLRGQLAEAARRAIDAATDPSSPDRMTFGRYGQSLVDSAFLSLATFRAPRELWEKLEPRVQANLIACLKETRSVGFPGGSNWQFFPAFVELALARGGEPRDDSRLLPTLENFREWYLGDGYYGEPHFGWSYYNSYVIQPMLLGILDEVAHESEALRQFQREALAAAQRYAAVQERLIAPDGSFPALARSIVYRAGAFHLLADIALRRELPKPVIQRTEDGAVHIITPGAPPAAVRTALTRAMRRTLDAPGTFDENGWLQIGLSGHQPLLAESYLSTGSLYLCSVALLPLGLPPDDPFWSDPHEPTSSERLWSGDTDVWAPRSMGRLPAPETPLEVAVRAARWQLTQPDAINYLRRWEHGAFWAGMTVLADTDGAPADIREAVLKMGRDTRWQPNSGSLLHADNQTITQSYLWTARNGAGKEALAPTIAIFERLLAEAPRGPLSAVVPGTPGRWSWCDALFMAPPAMFQLSKQTGDMRYRDHALREWWATTDFLYDPVEKLYFRDKNYFERRDDQGNKIFWSRGNGWAFAAMARSLPLLEANSPDAQRMRGLFVEMAERLIELQKEDGYWSPSLLSPEGSPPETSGTGFFTYGLAWGINAGLLDRERFEPAVRKGWSALKRALHPNGKLGYVQQIGTGPRQAGKNDTQYYGTGALLMAASEITKLDAAKQ</sequence>
<dbReference type="Pfam" id="PF07470">
    <property type="entry name" value="Glyco_hydro_88"/>
    <property type="match status" value="1"/>
</dbReference>
<name>A0A139SSJ2_9BACT</name>
<dbReference type="InterPro" id="IPR008928">
    <property type="entry name" value="6-hairpin_glycosidase_sf"/>
</dbReference>
<proteinExistence type="predicted"/>
<organism evidence="3 4">
    <name type="scientific">Cephaloticoccus primus</name>
    <dbReference type="NCBI Taxonomy" id="1548207"/>
    <lineage>
        <taxon>Bacteria</taxon>
        <taxon>Pseudomonadati</taxon>
        <taxon>Verrucomicrobiota</taxon>
        <taxon>Opitutia</taxon>
        <taxon>Opitutales</taxon>
        <taxon>Opitutaceae</taxon>
        <taxon>Cephaloticoccus</taxon>
    </lineage>
</organism>
<dbReference type="GO" id="GO:0016787">
    <property type="term" value="F:hydrolase activity"/>
    <property type="evidence" value="ECO:0007669"/>
    <property type="project" value="UniProtKB-KW"/>
</dbReference>
<dbReference type="SUPFAM" id="SSF48208">
    <property type="entry name" value="Six-hairpin glycosidases"/>
    <property type="match status" value="1"/>
</dbReference>
<evidence type="ECO:0000256" key="1">
    <source>
        <dbReference type="ARBA" id="ARBA00022801"/>
    </source>
</evidence>
<dbReference type="InterPro" id="IPR012341">
    <property type="entry name" value="6hp_glycosidase-like_sf"/>
</dbReference>
<dbReference type="EMBL" id="LSZQ01000015">
    <property type="protein sequence ID" value="KXU37441.1"/>
    <property type="molecule type" value="Genomic_DNA"/>
</dbReference>
<dbReference type="Pfam" id="PF10022">
    <property type="entry name" value="DUF2264"/>
    <property type="match status" value="1"/>
</dbReference>
<dbReference type="AlphaFoldDB" id="A0A139SSJ2"/>
<evidence type="ECO:0000313" key="3">
    <source>
        <dbReference type="EMBL" id="KXU37441.1"/>
    </source>
</evidence>
<dbReference type="PANTHER" id="PTHR35339">
    <property type="entry name" value="LINALOOL DEHYDRATASE_ISOMERASE DOMAIN-CONTAINING PROTEIN"/>
    <property type="match status" value="1"/>
</dbReference>
<feature type="domain" description="DUF2264" evidence="2">
    <location>
        <begin position="23"/>
        <end position="402"/>
    </location>
</feature>
<dbReference type="GO" id="GO:0005975">
    <property type="term" value="P:carbohydrate metabolic process"/>
    <property type="evidence" value="ECO:0007669"/>
    <property type="project" value="InterPro"/>
</dbReference>
<dbReference type="InterPro" id="IPR010905">
    <property type="entry name" value="Glyco_hydro_88"/>
</dbReference>
<keyword evidence="4" id="KW-1185">Reference proteome</keyword>
<dbReference type="Gene3D" id="1.50.10.10">
    <property type="match status" value="1"/>
</dbReference>
<comment type="caution">
    <text evidence="3">The sequence shown here is derived from an EMBL/GenBank/DDBJ whole genome shotgun (WGS) entry which is preliminary data.</text>
</comment>
<dbReference type="Proteomes" id="UP000070058">
    <property type="component" value="Unassembled WGS sequence"/>
</dbReference>